<evidence type="ECO:0000256" key="11">
    <source>
        <dbReference type="ARBA" id="ARBA00023098"/>
    </source>
</evidence>
<dbReference type="InterPro" id="IPR009081">
    <property type="entry name" value="PP-bd_ACP"/>
</dbReference>
<accession>A0A9E7HB36</accession>
<dbReference type="HAMAP" id="MF_01217">
    <property type="entry name" value="Acyl_carrier"/>
    <property type="match status" value="1"/>
</dbReference>
<keyword evidence="5 13" id="KW-0444">Lipid biosynthesis</keyword>
<comment type="function">
    <text evidence="1 13">Carrier of the growing fatty acid chain in fatty acid biosynthesis.</text>
</comment>
<keyword evidence="12 13" id="KW-0275">Fatty acid biosynthesis</keyword>
<dbReference type="PROSITE" id="PS50075">
    <property type="entry name" value="CARRIER"/>
    <property type="match status" value="1"/>
</dbReference>
<evidence type="ECO:0000256" key="1">
    <source>
        <dbReference type="ARBA" id="ARBA00003180"/>
    </source>
</evidence>
<dbReference type="GO" id="GO:0009507">
    <property type="term" value="C:chloroplast"/>
    <property type="evidence" value="ECO:0007669"/>
    <property type="project" value="UniProtKB-SubCell"/>
</dbReference>
<gene>
    <name evidence="16" type="ORF">MUK42_04372</name>
</gene>
<comment type="similarity">
    <text evidence="3">Belongs to the acyl carrier protein (ACP) family.</text>
</comment>
<dbReference type="InterPro" id="IPR036736">
    <property type="entry name" value="ACP-like_sf"/>
</dbReference>
<keyword evidence="14" id="KW-0812">Transmembrane</keyword>
<evidence type="ECO:0000256" key="12">
    <source>
        <dbReference type="ARBA" id="ARBA00023160"/>
    </source>
</evidence>
<keyword evidence="14" id="KW-1133">Transmembrane helix</keyword>
<dbReference type="SMART" id="SM00823">
    <property type="entry name" value="PKS_PP"/>
    <property type="match status" value="1"/>
</dbReference>
<evidence type="ECO:0000313" key="16">
    <source>
        <dbReference type="EMBL" id="URE29935.1"/>
    </source>
</evidence>
<keyword evidence="11" id="KW-0443">Lipid metabolism</keyword>
<sequence>MPSLTKQANGCVAYNGRSHEVWIQNTLRRKVVLFANPLTGFLSTVAGSTESTISAAFVCFMVANTLVSFYSVVSLALLIASKAGKSIMSLPVSTGDLAIVALLFSGNGVCRRIRGFSIRERPGYVAKAGMGRSENGMVFNGLSVVKSVSFANQRKSIPSLRSHPASSRFRVSCAAKPETLEKVCKIVKKQLALPESATVAGHSKFADLGADSLDTVEVVMGLEEAFGITVEEDSAQSIVTVQDAADLIEDLVCAKSS</sequence>
<dbReference type="Gene3D" id="1.10.1200.10">
    <property type="entry name" value="ACP-like"/>
    <property type="match status" value="1"/>
</dbReference>
<protein>
    <recommendedName>
        <fullName evidence="13">Acyl carrier protein</fullName>
    </recommendedName>
</protein>
<feature type="transmembrane region" description="Helical" evidence="14">
    <location>
        <begin position="55"/>
        <end position="80"/>
    </location>
</feature>
<keyword evidence="8" id="KW-0934">Plastid</keyword>
<evidence type="ECO:0000256" key="13">
    <source>
        <dbReference type="RuleBase" id="RU000722"/>
    </source>
</evidence>
<reference evidence="16" key="1">
    <citation type="submission" date="2022-05" db="EMBL/GenBank/DDBJ databases">
        <title>The Musa troglodytarum L. genome provides insights into the mechanism of non-climacteric behaviour and enrichment of carotenoids.</title>
        <authorList>
            <person name="Wang J."/>
        </authorList>
    </citation>
    <scope>NUCLEOTIDE SEQUENCE</scope>
    <source>
        <tissue evidence="16">Leaf</tissue>
    </source>
</reference>
<dbReference type="NCBIfam" id="TIGR00517">
    <property type="entry name" value="acyl_carrier"/>
    <property type="match status" value="1"/>
</dbReference>
<evidence type="ECO:0000256" key="7">
    <source>
        <dbReference type="ARBA" id="ARBA00022553"/>
    </source>
</evidence>
<keyword evidence="6" id="KW-0150">Chloroplast</keyword>
<evidence type="ECO:0000256" key="10">
    <source>
        <dbReference type="ARBA" id="ARBA00022946"/>
    </source>
</evidence>
<dbReference type="Proteomes" id="UP001055439">
    <property type="component" value="Chromosome 8"/>
</dbReference>
<dbReference type="EMBL" id="CP097510">
    <property type="protein sequence ID" value="URE29935.1"/>
    <property type="molecule type" value="Genomic_DNA"/>
</dbReference>
<dbReference type="InterPro" id="IPR003231">
    <property type="entry name" value="ACP"/>
</dbReference>
<dbReference type="PANTHER" id="PTHR46153:SF20">
    <property type="entry name" value="ACYL CARRIER PROTEIN 2, CHLOROPLASTIC-RELATED"/>
    <property type="match status" value="1"/>
</dbReference>
<feature type="domain" description="Carrier" evidence="15">
    <location>
        <begin position="177"/>
        <end position="252"/>
    </location>
</feature>
<dbReference type="InterPro" id="IPR020806">
    <property type="entry name" value="PKS_PP-bd"/>
</dbReference>
<keyword evidence="4 13" id="KW-0596">Phosphopantetheine</keyword>
<keyword evidence="7" id="KW-0597">Phosphoprotein</keyword>
<dbReference type="InterPro" id="IPR006162">
    <property type="entry name" value="Ppantetheine_attach_site"/>
</dbReference>
<evidence type="ECO:0000256" key="5">
    <source>
        <dbReference type="ARBA" id="ARBA00022516"/>
    </source>
</evidence>
<evidence type="ECO:0000256" key="4">
    <source>
        <dbReference type="ARBA" id="ARBA00022450"/>
    </source>
</evidence>
<keyword evidence="17" id="KW-1185">Reference proteome</keyword>
<evidence type="ECO:0000256" key="2">
    <source>
        <dbReference type="ARBA" id="ARBA00004229"/>
    </source>
</evidence>
<dbReference type="PANTHER" id="PTHR46153">
    <property type="entry name" value="ACYL CARRIER PROTEIN"/>
    <property type="match status" value="1"/>
</dbReference>
<dbReference type="GO" id="GO:0031177">
    <property type="term" value="F:phosphopantetheine binding"/>
    <property type="evidence" value="ECO:0007669"/>
    <property type="project" value="InterPro"/>
</dbReference>
<evidence type="ECO:0000256" key="3">
    <source>
        <dbReference type="ARBA" id="ARBA00010930"/>
    </source>
</evidence>
<evidence type="ECO:0000256" key="14">
    <source>
        <dbReference type="SAM" id="Phobius"/>
    </source>
</evidence>
<evidence type="ECO:0000256" key="6">
    <source>
        <dbReference type="ARBA" id="ARBA00022528"/>
    </source>
</evidence>
<dbReference type="GO" id="GO:0000036">
    <property type="term" value="F:acyl carrier activity"/>
    <property type="evidence" value="ECO:0007669"/>
    <property type="project" value="InterPro"/>
</dbReference>
<comment type="subcellular location">
    <subcellularLocation>
        <location evidence="2">Plastid</location>
        <location evidence="2">Chloroplast</location>
    </subcellularLocation>
</comment>
<proteinExistence type="inferred from homology"/>
<dbReference type="PROSITE" id="PS00012">
    <property type="entry name" value="PHOSPHOPANTETHEINE"/>
    <property type="match status" value="1"/>
</dbReference>
<evidence type="ECO:0000256" key="8">
    <source>
        <dbReference type="ARBA" id="ARBA00022640"/>
    </source>
</evidence>
<dbReference type="OrthoDB" id="448946at2759"/>
<dbReference type="Pfam" id="PF00550">
    <property type="entry name" value="PP-binding"/>
    <property type="match status" value="1"/>
</dbReference>
<dbReference type="AlphaFoldDB" id="A0A9E7HB36"/>
<evidence type="ECO:0000313" key="17">
    <source>
        <dbReference type="Proteomes" id="UP001055439"/>
    </source>
</evidence>
<keyword evidence="9" id="KW-0276">Fatty acid metabolism</keyword>
<evidence type="ECO:0000259" key="15">
    <source>
        <dbReference type="PROSITE" id="PS50075"/>
    </source>
</evidence>
<organism evidence="16 17">
    <name type="scientific">Musa troglodytarum</name>
    <name type="common">fe'i banana</name>
    <dbReference type="NCBI Taxonomy" id="320322"/>
    <lineage>
        <taxon>Eukaryota</taxon>
        <taxon>Viridiplantae</taxon>
        <taxon>Streptophyta</taxon>
        <taxon>Embryophyta</taxon>
        <taxon>Tracheophyta</taxon>
        <taxon>Spermatophyta</taxon>
        <taxon>Magnoliopsida</taxon>
        <taxon>Liliopsida</taxon>
        <taxon>Zingiberales</taxon>
        <taxon>Musaceae</taxon>
        <taxon>Musa</taxon>
    </lineage>
</organism>
<dbReference type="SUPFAM" id="SSF47336">
    <property type="entry name" value="ACP-like"/>
    <property type="match status" value="1"/>
</dbReference>
<name>A0A9E7HB36_9LILI</name>
<dbReference type="InterPro" id="IPR044813">
    <property type="entry name" value="ACP_chloroplastic"/>
</dbReference>
<keyword evidence="10" id="KW-0809">Transit peptide</keyword>
<keyword evidence="14" id="KW-0472">Membrane</keyword>
<evidence type="ECO:0000256" key="9">
    <source>
        <dbReference type="ARBA" id="ARBA00022832"/>
    </source>
</evidence>